<accession>A0ABQ3XT79</accession>
<dbReference type="RefSeq" id="WP_203809959.1">
    <property type="nucleotide sequence ID" value="NZ_BAAAQE010000097.1"/>
</dbReference>
<dbReference type="Proteomes" id="UP000612282">
    <property type="component" value="Unassembled WGS sequence"/>
</dbReference>
<feature type="region of interest" description="Disordered" evidence="1">
    <location>
        <begin position="61"/>
        <end position="137"/>
    </location>
</feature>
<feature type="compositionally biased region" description="Pro residues" evidence="1">
    <location>
        <begin position="85"/>
        <end position="101"/>
    </location>
</feature>
<name>A0ABQ3XT79_9ACTN</name>
<gene>
    <name evidence="2" type="ORF">Aco03nite_101270</name>
</gene>
<proteinExistence type="predicted"/>
<evidence type="ECO:0000313" key="3">
    <source>
        <dbReference type="Proteomes" id="UP000612282"/>
    </source>
</evidence>
<comment type="caution">
    <text evidence="2">The sequence shown here is derived from an EMBL/GenBank/DDBJ whole genome shotgun (WGS) entry which is preliminary data.</text>
</comment>
<sequence length="137" mass="14054">MGILKLAAGVAVGYVLGSRAGREKYESIAAQARKVGSHPRVIEAQEKAKTLIGTQTDRVNAKLHSAAESARPATTPSTSNTTPFTPAPTPASTPAAKPTPAPRASEVTKPLSPATTSTRSSTPRTGTTTSPLNDPPL</sequence>
<reference evidence="2 3" key="1">
    <citation type="submission" date="2021-01" db="EMBL/GenBank/DDBJ databases">
        <title>Whole genome shotgun sequence of Actinoplanes couchii NBRC 106145.</title>
        <authorList>
            <person name="Komaki H."/>
            <person name="Tamura T."/>
        </authorList>
    </citation>
    <scope>NUCLEOTIDE SEQUENCE [LARGE SCALE GENOMIC DNA]</scope>
    <source>
        <strain evidence="2 3">NBRC 106145</strain>
    </source>
</reference>
<dbReference type="EMBL" id="BOMG01000135">
    <property type="protein sequence ID" value="GID61723.1"/>
    <property type="molecule type" value="Genomic_DNA"/>
</dbReference>
<protein>
    <recommendedName>
        <fullName evidence="4">Protoporphyrinogen oxidase</fullName>
    </recommendedName>
</protein>
<feature type="compositionally biased region" description="Low complexity" evidence="1">
    <location>
        <begin position="66"/>
        <end position="84"/>
    </location>
</feature>
<evidence type="ECO:0000313" key="2">
    <source>
        <dbReference type="EMBL" id="GID61723.1"/>
    </source>
</evidence>
<evidence type="ECO:0000256" key="1">
    <source>
        <dbReference type="SAM" id="MobiDB-lite"/>
    </source>
</evidence>
<organism evidence="2 3">
    <name type="scientific">Actinoplanes couchii</name>
    <dbReference type="NCBI Taxonomy" id="403638"/>
    <lineage>
        <taxon>Bacteria</taxon>
        <taxon>Bacillati</taxon>
        <taxon>Actinomycetota</taxon>
        <taxon>Actinomycetes</taxon>
        <taxon>Micromonosporales</taxon>
        <taxon>Micromonosporaceae</taxon>
        <taxon>Actinoplanes</taxon>
    </lineage>
</organism>
<keyword evidence="3" id="KW-1185">Reference proteome</keyword>
<feature type="compositionally biased region" description="Low complexity" evidence="1">
    <location>
        <begin position="112"/>
        <end position="131"/>
    </location>
</feature>
<evidence type="ECO:0008006" key="4">
    <source>
        <dbReference type="Google" id="ProtNLM"/>
    </source>
</evidence>